<organism evidence="2 3">
    <name type="scientific">Lactobacillus delbrueckii</name>
    <dbReference type="NCBI Taxonomy" id="1584"/>
    <lineage>
        <taxon>Bacteria</taxon>
        <taxon>Bacillati</taxon>
        <taxon>Bacillota</taxon>
        <taxon>Bacilli</taxon>
        <taxon>Lactobacillales</taxon>
        <taxon>Lactobacillaceae</taxon>
        <taxon>Lactobacillus</taxon>
    </lineage>
</organism>
<dbReference type="SUPFAM" id="SSF109797">
    <property type="entry name" value="Bacteriocin immunity protein-like"/>
    <property type="match status" value="1"/>
</dbReference>
<comment type="caution">
    <text evidence="2">The sequence shown here is derived from an EMBL/GenBank/DDBJ whole genome shotgun (WGS) entry which is preliminary data.</text>
</comment>
<dbReference type="Proteomes" id="UP000292818">
    <property type="component" value="Unassembled WGS sequence"/>
</dbReference>
<reference evidence="1 4" key="2">
    <citation type="submission" date="2023-01" db="EMBL/GenBank/DDBJ databases">
        <title>Sequencing of the bacterial strains from artisanal fermented milk Matsoni.</title>
        <authorList>
            <person name="Rozman V."/>
            <person name="Accetto T."/>
            <person name="Bogovic Matijasic B."/>
        </authorList>
    </citation>
    <scope>NUCLEOTIDE SEQUENCE [LARGE SCALE GENOMIC DNA]</scope>
    <source>
        <strain evidence="1">Lbl143</strain>
        <strain evidence="4">lbl143</strain>
    </source>
</reference>
<dbReference type="RefSeq" id="WP_230470976.1">
    <property type="nucleotide sequence ID" value="NZ_BNHU01000004.1"/>
</dbReference>
<evidence type="ECO:0000313" key="3">
    <source>
        <dbReference type="Proteomes" id="UP000292818"/>
    </source>
</evidence>
<dbReference type="AlphaFoldDB" id="A0A4Q7DSD0"/>
<dbReference type="EMBL" id="JAQIEV010000069">
    <property type="protein sequence ID" value="MDA3783357.1"/>
    <property type="molecule type" value="Genomic_DNA"/>
</dbReference>
<reference evidence="2 3" key="1">
    <citation type="submission" date="2019-01" db="EMBL/GenBank/DDBJ databases">
        <title>Colonization of the human gut by bovine bacteria present in Parmesan cheese.</title>
        <authorList>
            <person name="Lugli G.A."/>
            <person name="Milani C."/>
        </authorList>
    </citation>
    <scope>NUCLEOTIDE SEQUENCE [LARGE SCALE GENOMIC DNA]</scope>
    <source>
        <strain evidence="2 3">LDELB18P1</strain>
    </source>
</reference>
<evidence type="ECO:0000313" key="1">
    <source>
        <dbReference type="EMBL" id="MDA3783357.1"/>
    </source>
</evidence>
<dbReference type="EMBL" id="SETJ01000082">
    <property type="protein sequence ID" value="RZM15495.1"/>
    <property type="molecule type" value="Genomic_DNA"/>
</dbReference>
<dbReference type="Proteomes" id="UP001213083">
    <property type="component" value="Unassembled WGS sequence"/>
</dbReference>
<proteinExistence type="predicted"/>
<gene>
    <name evidence="2" type="ORF">LDELB18P1_1788</name>
    <name evidence="1" type="ORF">PF593_09690</name>
</gene>
<name>A0A4Q7DSD0_9LACO</name>
<evidence type="ECO:0000313" key="2">
    <source>
        <dbReference type="EMBL" id="RZM15495.1"/>
    </source>
</evidence>
<evidence type="ECO:0000313" key="4">
    <source>
        <dbReference type="Proteomes" id="UP001213083"/>
    </source>
</evidence>
<sequence length="79" mass="9083">MRVHGSVMALKQDDVPSYLTRQKILSPVKLAMAEKANLNQLRFTKEQQGLLTELTRLTRRVKLSFVYLSPLNSISQFSF</sequence>
<accession>A0A4Q7DSD0</accession>
<protein>
    <submittedName>
        <fullName evidence="2">Transcriptional regulator</fullName>
    </submittedName>
</protein>